<proteinExistence type="predicted"/>
<evidence type="ECO:0000313" key="2">
    <source>
        <dbReference type="Proteomes" id="UP000054477"/>
    </source>
</evidence>
<dbReference type="EMBL" id="KN838738">
    <property type="protein sequence ID" value="KIJ95924.1"/>
    <property type="molecule type" value="Genomic_DNA"/>
</dbReference>
<accession>A0A0C9WK69</accession>
<evidence type="ECO:0000313" key="1">
    <source>
        <dbReference type="EMBL" id="KIJ95924.1"/>
    </source>
</evidence>
<keyword evidence="2" id="KW-1185">Reference proteome</keyword>
<organism evidence="1 2">
    <name type="scientific">Laccaria amethystina LaAM-08-1</name>
    <dbReference type="NCBI Taxonomy" id="1095629"/>
    <lineage>
        <taxon>Eukaryota</taxon>
        <taxon>Fungi</taxon>
        <taxon>Dikarya</taxon>
        <taxon>Basidiomycota</taxon>
        <taxon>Agaricomycotina</taxon>
        <taxon>Agaricomycetes</taxon>
        <taxon>Agaricomycetidae</taxon>
        <taxon>Agaricales</taxon>
        <taxon>Agaricineae</taxon>
        <taxon>Hydnangiaceae</taxon>
        <taxon>Laccaria</taxon>
    </lineage>
</organism>
<reference evidence="2" key="2">
    <citation type="submission" date="2015-01" db="EMBL/GenBank/DDBJ databases">
        <title>Evolutionary Origins and Diversification of the Mycorrhizal Mutualists.</title>
        <authorList>
            <consortium name="DOE Joint Genome Institute"/>
            <consortium name="Mycorrhizal Genomics Consortium"/>
            <person name="Kohler A."/>
            <person name="Kuo A."/>
            <person name="Nagy L.G."/>
            <person name="Floudas D."/>
            <person name="Copeland A."/>
            <person name="Barry K.W."/>
            <person name="Cichocki N."/>
            <person name="Veneault-Fourrey C."/>
            <person name="LaButti K."/>
            <person name="Lindquist E.A."/>
            <person name="Lipzen A."/>
            <person name="Lundell T."/>
            <person name="Morin E."/>
            <person name="Murat C."/>
            <person name="Riley R."/>
            <person name="Ohm R."/>
            <person name="Sun H."/>
            <person name="Tunlid A."/>
            <person name="Henrissat B."/>
            <person name="Grigoriev I.V."/>
            <person name="Hibbett D.S."/>
            <person name="Martin F."/>
        </authorList>
    </citation>
    <scope>NUCLEOTIDE SEQUENCE [LARGE SCALE GENOMIC DNA]</scope>
    <source>
        <strain evidence="2">LaAM-08-1</strain>
    </source>
</reference>
<gene>
    <name evidence="1" type="ORF">K443DRAFT_682660</name>
</gene>
<dbReference type="HOGENOM" id="CLU_2873849_0_0_1"/>
<protein>
    <submittedName>
        <fullName evidence="1">Uncharacterized protein</fullName>
    </submittedName>
</protein>
<reference evidence="1 2" key="1">
    <citation type="submission" date="2014-04" db="EMBL/GenBank/DDBJ databases">
        <authorList>
            <consortium name="DOE Joint Genome Institute"/>
            <person name="Kuo A."/>
            <person name="Kohler A."/>
            <person name="Nagy L.G."/>
            <person name="Floudas D."/>
            <person name="Copeland A."/>
            <person name="Barry K.W."/>
            <person name="Cichocki N."/>
            <person name="Veneault-Fourrey C."/>
            <person name="LaButti K."/>
            <person name="Lindquist E.A."/>
            <person name="Lipzen A."/>
            <person name="Lundell T."/>
            <person name="Morin E."/>
            <person name="Murat C."/>
            <person name="Sun H."/>
            <person name="Tunlid A."/>
            <person name="Henrissat B."/>
            <person name="Grigoriev I.V."/>
            <person name="Hibbett D.S."/>
            <person name="Martin F."/>
            <person name="Nordberg H.P."/>
            <person name="Cantor M.N."/>
            <person name="Hua S.X."/>
        </authorList>
    </citation>
    <scope>NUCLEOTIDE SEQUENCE [LARGE SCALE GENOMIC DNA]</scope>
    <source>
        <strain evidence="1 2">LaAM-08-1</strain>
    </source>
</reference>
<dbReference type="AlphaFoldDB" id="A0A0C9WK69"/>
<dbReference type="Proteomes" id="UP000054477">
    <property type="component" value="Unassembled WGS sequence"/>
</dbReference>
<sequence>MNEAHKSASAAALHRSIDASVDALATYLRWCRVARALTSVNCPQNSDRAIEEIDDRILWKRNMV</sequence>
<feature type="non-terminal residue" evidence="1">
    <location>
        <position position="64"/>
    </location>
</feature>
<name>A0A0C9WK69_9AGAR</name>